<protein>
    <submittedName>
        <fullName evidence="1">Probable ornithine cyclodeaminase</fullName>
    </submittedName>
</protein>
<dbReference type="EMBL" id="HE965806">
    <property type="protein sequence ID" value="CCJ55689.1"/>
    <property type="molecule type" value="Genomic_DNA"/>
</dbReference>
<dbReference type="InterPro" id="IPR036291">
    <property type="entry name" value="NAD(P)-bd_dom_sf"/>
</dbReference>
<dbReference type="GO" id="GO:0005737">
    <property type="term" value="C:cytoplasm"/>
    <property type="evidence" value="ECO:0007669"/>
    <property type="project" value="TreeGrafter"/>
</dbReference>
<dbReference type="KEGG" id="bbh:BN112_3775"/>
<dbReference type="Proteomes" id="UP000007564">
    <property type="component" value="Chromosome"/>
</dbReference>
<dbReference type="InterPro" id="IPR003462">
    <property type="entry name" value="ODC_Mu_crystall"/>
</dbReference>
<dbReference type="Gene3D" id="3.40.50.720">
    <property type="entry name" value="NAD(P)-binding Rossmann-like Domain"/>
    <property type="match status" value="1"/>
</dbReference>
<dbReference type="AlphaFoldDB" id="A0A0C6PBK3"/>
<gene>
    <name evidence="1" type="ORF">BN112_3775</name>
</gene>
<reference evidence="1 2" key="1">
    <citation type="journal article" date="2012" name="BMC Genomics">
        <title>Comparative genomics of the classical Bordetella subspecies: the evolution and exchange of virulence-associated diversity amongst closely related pathogens.</title>
        <authorList>
            <person name="Park J."/>
            <person name="Zhang Y."/>
            <person name="Buboltz A.M."/>
            <person name="Zhang X."/>
            <person name="Schuster S.C."/>
            <person name="Ahuja U."/>
            <person name="Liu M."/>
            <person name="Miller J.F."/>
            <person name="Sebaihia M."/>
            <person name="Bentley S.D."/>
            <person name="Parkhill J."/>
            <person name="Harvill E.T."/>
        </authorList>
    </citation>
    <scope>NUCLEOTIDE SEQUENCE [LARGE SCALE GENOMIC DNA]</scope>
    <source>
        <strain evidence="1 2">253</strain>
    </source>
</reference>
<proteinExistence type="predicted"/>
<accession>A0A0C6PBK3</accession>
<dbReference type="Gene3D" id="3.30.1780.10">
    <property type="entry name" value="ornithine cyclodeaminase, domain 1"/>
    <property type="match status" value="1"/>
</dbReference>
<dbReference type="GeneID" id="56476853"/>
<sequence length="310" mass="32274">MLHIDDAMIEDAVTPQAAQEVLHAAFLDFGRGSAAMQRRVRTEAGGVKLSTLGAVIPGQGVAGAKVYTTIKGQFQFVILLFSAADGRPLATCDAGTLTRKRTAACTVLAAGALARPRSSVLGLFGAGTQGVEHAAQLSARFALEAILVHDPHASPEVVERIGRRCGVPARMAAPADIAAQADIVVTATRSATPLFAGQALRAGAFVGAIGSSLPHTRELDDEALRRARAVVVEWREQTLSEAGDLVLAAPDTGLDAKVVELADVLAGRATARQADEDIVIYKSVGVGLEDVALAGYAYRRLAAQRGWPAP</sequence>
<evidence type="ECO:0000313" key="2">
    <source>
        <dbReference type="Proteomes" id="UP000007564"/>
    </source>
</evidence>
<dbReference type="Pfam" id="PF02423">
    <property type="entry name" value="OCD_Mu_crystall"/>
    <property type="match status" value="1"/>
</dbReference>
<dbReference type="OrthoDB" id="5293744at2"/>
<dbReference type="PIRSF" id="PIRSF001439">
    <property type="entry name" value="CryM"/>
    <property type="match status" value="1"/>
</dbReference>
<dbReference type="SUPFAM" id="SSF51735">
    <property type="entry name" value="NAD(P)-binding Rossmann-fold domains"/>
    <property type="match status" value="1"/>
</dbReference>
<dbReference type="PANTHER" id="PTHR13812:SF19">
    <property type="entry name" value="KETIMINE REDUCTASE MU-CRYSTALLIN"/>
    <property type="match status" value="1"/>
</dbReference>
<evidence type="ECO:0000313" key="1">
    <source>
        <dbReference type="EMBL" id="CCJ55689.1"/>
    </source>
</evidence>
<dbReference type="HOGENOM" id="CLU_042088_2_1_4"/>
<name>A0A0C6PBK3_BORBO</name>
<dbReference type="InterPro" id="IPR023401">
    <property type="entry name" value="ODC_N"/>
</dbReference>
<dbReference type="RefSeq" id="WP_003815423.1">
    <property type="nucleotide sequence ID" value="NC_019382.1"/>
</dbReference>
<dbReference type="PANTHER" id="PTHR13812">
    <property type="entry name" value="KETIMINE REDUCTASE MU-CRYSTALLIN"/>
    <property type="match status" value="1"/>
</dbReference>
<organism evidence="1 2">
    <name type="scientific">Bordetella bronchiseptica 253</name>
    <dbReference type="NCBI Taxonomy" id="568707"/>
    <lineage>
        <taxon>Bacteria</taxon>
        <taxon>Pseudomonadati</taxon>
        <taxon>Pseudomonadota</taxon>
        <taxon>Betaproteobacteria</taxon>
        <taxon>Burkholderiales</taxon>
        <taxon>Alcaligenaceae</taxon>
        <taxon>Bordetella</taxon>
    </lineage>
</organism>